<dbReference type="InterPro" id="IPR050324">
    <property type="entry name" value="CDP-alcohol_PTase-I"/>
</dbReference>
<keyword evidence="5 14" id="KW-0812">Transmembrane</keyword>
<dbReference type="Proteomes" id="UP001501536">
    <property type="component" value="Unassembled WGS sequence"/>
</dbReference>
<sequence>MTDSSSNPAPGPEGSRADGVAPAPVPTLNIANVLTVLRILMVPLFAWLFVLDAPGGDPQYGGWRWAAAGVFALAMYTDKLDGDLARSRGLITDFGKIADPIADKLLTGAALVLFSLYGELSWWATGIILVREWGITAMRFVVIRYGVMPASQGGKLKTVTQALGIFLLLLPVAHTVAWLGLVALAIMWIAVALTLYTGIVYVVDAVRLRAAATSGSEPGARPDGGDTA</sequence>
<dbReference type="InterPro" id="IPR048254">
    <property type="entry name" value="CDP_ALCOHOL_P_TRANSF_CS"/>
</dbReference>
<dbReference type="PANTHER" id="PTHR14269">
    <property type="entry name" value="CDP-DIACYLGLYCEROL--GLYCEROL-3-PHOSPHATE 3-PHOSPHATIDYLTRANSFERASE-RELATED"/>
    <property type="match status" value="1"/>
</dbReference>
<evidence type="ECO:0000256" key="8">
    <source>
        <dbReference type="ARBA" id="ARBA00023136"/>
    </source>
</evidence>
<gene>
    <name evidence="15" type="primary">pgsA</name>
    <name evidence="15" type="ORF">GCM10022377_12010</name>
</gene>
<dbReference type="PROSITE" id="PS00379">
    <property type="entry name" value="CDP_ALCOHOL_P_TRANSF"/>
    <property type="match status" value="1"/>
</dbReference>
<evidence type="ECO:0000313" key="15">
    <source>
        <dbReference type="EMBL" id="GAA3700401.1"/>
    </source>
</evidence>
<keyword evidence="3" id="KW-0444">Lipid biosynthesis</keyword>
<evidence type="ECO:0000256" key="7">
    <source>
        <dbReference type="ARBA" id="ARBA00023098"/>
    </source>
</evidence>
<dbReference type="InterPro" id="IPR000462">
    <property type="entry name" value="CDP-OH_P_trans"/>
</dbReference>
<organism evidence="15 16">
    <name type="scientific">Zhihengliuella alba</name>
    <dbReference type="NCBI Taxonomy" id="547018"/>
    <lineage>
        <taxon>Bacteria</taxon>
        <taxon>Bacillati</taxon>
        <taxon>Actinomycetota</taxon>
        <taxon>Actinomycetes</taxon>
        <taxon>Micrococcales</taxon>
        <taxon>Micrococcaceae</taxon>
        <taxon>Zhihengliuella</taxon>
    </lineage>
</organism>
<comment type="caution">
    <text evidence="15">The sequence shown here is derived from an EMBL/GenBank/DDBJ whole genome shotgun (WGS) entry which is preliminary data.</text>
</comment>
<dbReference type="InterPro" id="IPR043130">
    <property type="entry name" value="CDP-OH_PTrfase_TM_dom"/>
</dbReference>
<keyword evidence="4 12" id="KW-0808">Transferase</keyword>
<dbReference type="EMBL" id="BAABCJ010000002">
    <property type="protein sequence ID" value="GAA3700401.1"/>
    <property type="molecule type" value="Genomic_DNA"/>
</dbReference>
<keyword evidence="9" id="KW-0594">Phospholipid biosynthesis</keyword>
<keyword evidence="10" id="KW-1208">Phospholipid metabolism</keyword>
<evidence type="ECO:0000256" key="3">
    <source>
        <dbReference type="ARBA" id="ARBA00022516"/>
    </source>
</evidence>
<keyword evidence="16" id="KW-1185">Reference proteome</keyword>
<keyword evidence="7" id="KW-0443">Lipid metabolism</keyword>
<keyword evidence="6 14" id="KW-1133">Transmembrane helix</keyword>
<dbReference type="Pfam" id="PF01066">
    <property type="entry name" value="CDP-OH_P_transf"/>
    <property type="match status" value="1"/>
</dbReference>
<dbReference type="Gene3D" id="1.20.120.1760">
    <property type="match status" value="1"/>
</dbReference>
<keyword evidence="8 14" id="KW-0472">Membrane</keyword>
<comment type="similarity">
    <text evidence="2 12">Belongs to the CDP-alcohol phosphatidyltransferase class-I family.</text>
</comment>
<evidence type="ECO:0000256" key="13">
    <source>
        <dbReference type="SAM" id="MobiDB-lite"/>
    </source>
</evidence>
<comment type="subcellular location">
    <subcellularLocation>
        <location evidence="1">Membrane</location>
        <topology evidence="1">Multi-pass membrane protein</topology>
    </subcellularLocation>
</comment>
<proteinExistence type="inferred from homology"/>
<protein>
    <recommendedName>
        <fullName evidence="11">CDP-diacylglycerol--glycerol-3-phosphate 3-phosphatidyltransferase</fullName>
        <ecNumber evidence="11">2.7.8.5</ecNumber>
    </recommendedName>
</protein>
<feature type="transmembrane region" description="Helical" evidence="14">
    <location>
        <begin position="30"/>
        <end position="50"/>
    </location>
</feature>
<evidence type="ECO:0000256" key="5">
    <source>
        <dbReference type="ARBA" id="ARBA00022692"/>
    </source>
</evidence>
<feature type="region of interest" description="Disordered" evidence="13">
    <location>
        <begin position="1"/>
        <end position="20"/>
    </location>
</feature>
<dbReference type="EC" id="2.7.8.5" evidence="11"/>
<name>A0ABP7D6Q2_9MICC</name>
<evidence type="ECO:0000256" key="9">
    <source>
        <dbReference type="ARBA" id="ARBA00023209"/>
    </source>
</evidence>
<evidence type="ECO:0000256" key="4">
    <source>
        <dbReference type="ARBA" id="ARBA00022679"/>
    </source>
</evidence>
<dbReference type="PANTHER" id="PTHR14269:SF52">
    <property type="entry name" value="PHOSPHATIDYLGLYCEROPHOSPHATE SYNTHASE-RELATED"/>
    <property type="match status" value="1"/>
</dbReference>
<feature type="transmembrane region" description="Helical" evidence="14">
    <location>
        <begin position="185"/>
        <end position="203"/>
    </location>
</feature>
<evidence type="ECO:0000256" key="2">
    <source>
        <dbReference type="ARBA" id="ARBA00010441"/>
    </source>
</evidence>
<accession>A0ABP7D6Q2</accession>
<evidence type="ECO:0000256" key="12">
    <source>
        <dbReference type="RuleBase" id="RU003750"/>
    </source>
</evidence>
<dbReference type="NCBIfam" id="TIGR00560">
    <property type="entry name" value="pgsA"/>
    <property type="match status" value="1"/>
</dbReference>
<evidence type="ECO:0000256" key="11">
    <source>
        <dbReference type="NCBIfam" id="TIGR00560"/>
    </source>
</evidence>
<reference evidence="16" key="1">
    <citation type="journal article" date="2019" name="Int. J. Syst. Evol. Microbiol.">
        <title>The Global Catalogue of Microorganisms (GCM) 10K type strain sequencing project: providing services to taxonomists for standard genome sequencing and annotation.</title>
        <authorList>
            <consortium name="The Broad Institute Genomics Platform"/>
            <consortium name="The Broad Institute Genome Sequencing Center for Infectious Disease"/>
            <person name="Wu L."/>
            <person name="Ma J."/>
        </authorList>
    </citation>
    <scope>NUCLEOTIDE SEQUENCE [LARGE SCALE GENOMIC DNA]</scope>
    <source>
        <strain evidence="16">JCM 16961</strain>
    </source>
</reference>
<feature type="transmembrane region" description="Helical" evidence="14">
    <location>
        <begin position="159"/>
        <end position="179"/>
    </location>
</feature>
<evidence type="ECO:0000256" key="1">
    <source>
        <dbReference type="ARBA" id="ARBA00004141"/>
    </source>
</evidence>
<feature type="transmembrane region" description="Helical" evidence="14">
    <location>
        <begin position="62"/>
        <end position="80"/>
    </location>
</feature>
<evidence type="ECO:0000313" key="16">
    <source>
        <dbReference type="Proteomes" id="UP001501536"/>
    </source>
</evidence>
<evidence type="ECO:0000256" key="6">
    <source>
        <dbReference type="ARBA" id="ARBA00022989"/>
    </source>
</evidence>
<dbReference type="InterPro" id="IPR004570">
    <property type="entry name" value="Phosphatidylglycerol_P_synth"/>
</dbReference>
<evidence type="ECO:0000256" key="14">
    <source>
        <dbReference type="SAM" id="Phobius"/>
    </source>
</evidence>
<evidence type="ECO:0000256" key="10">
    <source>
        <dbReference type="ARBA" id="ARBA00023264"/>
    </source>
</evidence>